<name>A0A150MDH3_GEOSE</name>
<organism evidence="1 2">
    <name type="scientific">Geobacillus stearothermophilus</name>
    <name type="common">Bacillus stearothermophilus</name>
    <dbReference type="NCBI Taxonomy" id="1422"/>
    <lineage>
        <taxon>Bacteria</taxon>
        <taxon>Bacillati</taxon>
        <taxon>Bacillota</taxon>
        <taxon>Bacilli</taxon>
        <taxon>Bacillales</taxon>
        <taxon>Anoxybacillaceae</taxon>
        <taxon>Geobacillus</taxon>
    </lineage>
</organism>
<dbReference type="EMBL" id="LQYV01000125">
    <property type="protein sequence ID" value="KYD22362.1"/>
    <property type="molecule type" value="Genomic_DNA"/>
</dbReference>
<protein>
    <submittedName>
        <fullName evidence="1">Uncharacterized protein</fullName>
    </submittedName>
</protein>
<accession>A0A150MDH3</accession>
<dbReference type="AlphaFoldDB" id="A0A150MDH3"/>
<sequence length="43" mass="5051">MTLIVNVFFAFSYDFLFIVDNDSQSYLFINGNEIHYQIKRGIG</sequence>
<reference evidence="1 2" key="1">
    <citation type="submission" date="2016-01" db="EMBL/GenBank/DDBJ databases">
        <title>Draft Genome Sequences of Seven Thermophilic Sporeformers Isolated from Foods.</title>
        <authorList>
            <person name="Berendsen E.M."/>
            <person name="Wells-Bennik M.H."/>
            <person name="Krawcyk A.O."/>
            <person name="De Jong A."/>
            <person name="Holsappel S."/>
            <person name="Eijlander R.T."/>
            <person name="Kuipers O.P."/>
        </authorList>
    </citation>
    <scope>NUCLEOTIDE SEQUENCE [LARGE SCALE GENOMIC DNA]</scope>
    <source>
        <strain evidence="1 2">B4109</strain>
    </source>
</reference>
<evidence type="ECO:0000313" key="2">
    <source>
        <dbReference type="Proteomes" id="UP000075424"/>
    </source>
</evidence>
<proteinExistence type="predicted"/>
<dbReference type="Proteomes" id="UP000075424">
    <property type="component" value="Unassembled WGS sequence"/>
</dbReference>
<evidence type="ECO:0000313" key="1">
    <source>
        <dbReference type="EMBL" id="KYD22362.1"/>
    </source>
</evidence>
<dbReference type="PATRIC" id="fig|1422.18.peg.1122"/>
<comment type="caution">
    <text evidence="1">The sequence shown here is derived from an EMBL/GenBank/DDBJ whole genome shotgun (WGS) entry which is preliminary data.</text>
</comment>
<gene>
    <name evidence="1" type="ORF">B4109_1281</name>
</gene>